<keyword evidence="2" id="KW-0812">Transmembrane</keyword>
<feature type="transmembrane region" description="Helical" evidence="2">
    <location>
        <begin position="345"/>
        <end position="363"/>
    </location>
</feature>
<feature type="transmembrane region" description="Helical" evidence="2">
    <location>
        <begin position="87"/>
        <end position="108"/>
    </location>
</feature>
<dbReference type="PANTHER" id="PTHR36927:SF3">
    <property type="entry name" value="GLUCANS BIOSYNTHESIS PROTEIN C"/>
    <property type="match status" value="1"/>
</dbReference>
<keyword evidence="5" id="KW-1185">Reference proteome</keyword>
<keyword evidence="4" id="KW-0012">Acyltransferase</keyword>
<accession>A0A316I620</accession>
<feature type="compositionally biased region" description="Low complexity" evidence="1">
    <location>
        <begin position="382"/>
        <end position="391"/>
    </location>
</feature>
<name>A0A316I620_9GAMM</name>
<dbReference type="GO" id="GO:0016747">
    <property type="term" value="F:acyltransferase activity, transferring groups other than amino-acyl groups"/>
    <property type="evidence" value="ECO:0007669"/>
    <property type="project" value="InterPro"/>
</dbReference>
<keyword evidence="2" id="KW-1133">Transmembrane helix</keyword>
<sequence length="414" mass="46728">MNRRHDIDALRVLAFGLLILYHAGMLYVAPAADWGFHLKSGHLAEWLQYPMLFLNRWRMELLFLVSGLAVHFLRGRLRLPALAWKRTVRLLLPLVFGMLVVVPVQPYVQGRAEHALAPGFLAFLPHYWTHGYRDWGLTWNHLWYLPYLWLYTMALLALLPALESPAGRRLRAGAARLRGWPLLILPALPLLALGTLLRGYPETHALVGDWWAHAIYATVFLYGYLIGTDAALWNEFARLRRRSLALALACFAAYLFLDKFAGRLLAQQALAAWVEPAGVALWRATRYFYLWSAIAAVLGWGHACLNRPFRWLPYAREAVYPWYILHQSVLLACAAWLIPRRLGPVLEPGLLLLGTVAGCALLHEGIRRVRWLRPLFGLDSRAPSGGRAAPPAARPAERAKACEPARAVIPGTTE</sequence>
<keyword evidence="2" id="KW-0472">Membrane</keyword>
<feature type="transmembrane region" description="Helical" evidence="2">
    <location>
        <begin position="210"/>
        <end position="232"/>
    </location>
</feature>
<evidence type="ECO:0000313" key="4">
    <source>
        <dbReference type="EMBL" id="PWK85917.1"/>
    </source>
</evidence>
<dbReference type="OrthoDB" id="9809782at2"/>
<dbReference type="RefSeq" id="WP_109724035.1">
    <property type="nucleotide sequence ID" value="NZ_MSZV01000111.1"/>
</dbReference>
<feature type="domain" description="Acyltransferase 3" evidence="3">
    <location>
        <begin position="5"/>
        <end position="363"/>
    </location>
</feature>
<evidence type="ECO:0000256" key="1">
    <source>
        <dbReference type="SAM" id="MobiDB-lite"/>
    </source>
</evidence>
<dbReference type="PANTHER" id="PTHR36927">
    <property type="entry name" value="BLR4337 PROTEIN"/>
    <property type="match status" value="1"/>
</dbReference>
<feature type="transmembrane region" description="Helical" evidence="2">
    <location>
        <begin position="180"/>
        <end position="198"/>
    </location>
</feature>
<proteinExistence type="predicted"/>
<evidence type="ECO:0000313" key="5">
    <source>
        <dbReference type="Proteomes" id="UP000245812"/>
    </source>
</evidence>
<dbReference type="AlphaFoldDB" id="A0A316I620"/>
<dbReference type="InterPro" id="IPR050623">
    <property type="entry name" value="Glucan_succinyl_AcylTrfase"/>
</dbReference>
<feature type="region of interest" description="Disordered" evidence="1">
    <location>
        <begin position="382"/>
        <end position="414"/>
    </location>
</feature>
<feature type="transmembrane region" description="Helical" evidence="2">
    <location>
        <begin position="12"/>
        <end position="37"/>
    </location>
</feature>
<dbReference type="EMBL" id="QGHC01000008">
    <property type="protein sequence ID" value="PWK85917.1"/>
    <property type="molecule type" value="Genomic_DNA"/>
</dbReference>
<feature type="transmembrane region" description="Helical" evidence="2">
    <location>
        <begin position="57"/>
        <end position="75"/>
    </location>
</feature>
<feature type="transmembrane region" description="Helical" evidence="2">
    <location>
        <begin position="141"/>
        <end position="159"/>
    </location>
</feature>
<dbReference type="Proteomes" id="UP000245812">
    <property type="component" value="Unassembled WGS sequence"/>
</dbReference>
<dbReference type="InterPro" id="IPR002656">
    <property type="entry name" value="Acyl_transf_3_dom"/>
</dbReference>
<reference evidence="4 5" key="1">
    <citation type="submission" date="2018-05" db="EMBL/GenBank/DDBJ databases">
        <title>Genomic Encyclopedia of Type Strains, Phase IV (KMG-IV): sequencing the most valuable type-strain genomes for metagenomic binning, comparative biology and taxonomic classification.</title>
        <authorList>
            <person name="Goeker M."/>
        </authorList>
    </citation>
    <scope>NUCLEOTIDE SEQUENCE [LARGE SCALE GENOMIC DNA]</scope>
    <source>
        <strain evidence="4 5">DSM 14263</strain>
    </source>
</reference>
<organism evidence="4 5">
    <name type="scientific">Fulvimonas soli</name>
    <dbReference type="NCBI Taxonomy" id="155197"/>
    <lineage>
        <taxon>Bacteria</taxon>
        <taxon>Pseudomonadati</taxon>
        <taxon>Pseudomonadota</taxon>
        <taxon>Gammaproteobacteria</taxon>
        <taxon>Lysobacterales</taxon>
        <taxon>Rhodanobacteraceae</taxon>
        <taxon>Fulvimonas</taxon>
    </lineage>
</organism>
<feature type="transmembrane region" description="Helical" evidence="2">
    <location>
        <begin position="286"/>
        <end position="306"/>
    </location>
</feature>
<feature type="transmembrane region" description="Helical" evidence="2">
    <location>
        <begin position="244"/>
        <end position="266"/>
    </location>
</feature>
<dbReference type="Pfam" id="PF01757">
    <property type="entry name" value="Acyl_transf_3"/>
    <property type="match status" value="1"/>
</dbReference>
<evidence type="ECO:0000259" key="3">
    <source>
        <dbReference type="Pfam" id="PF01757"/>
    </source>
</evidence>
<comment type="caution">
    <text evidence="4">The sequence shown here is derived from an EMBL/GenBank/DDBJ whole genome shotgun (WGS) entry which is preliminary data.</text>
</comment>
<evidence type="ECO:0000256" key="2">
    <source>
        <dbReference type="SAM" id="Phobius"/>
    </source>
</evidence>
<protein>
    <submittedName>
        <fullName evidence="4">Acyltransferase-like protein</fullName>
    </submittedName>
</protein>
<gene>
    <name evidence="4" type="ORF">C7456_108213</name>
</gene>
<keyword evidence="4" id="KW-0808">Transferase</keyword>
<feature type="transmembrane region" description="Helical" evidence="2">
    <location>
        <begin position="318"/>
        <end position="339"/>
    </location>
</feature>